<reference evidence="2" key="1">
    <citation type="submission" date="2020-04" db="EMBL/GenBank/DDBJ databases">
        <authorList>
            <person name="Alioto T."/>
            <person name="Alioto T."/>
            <person name="Gomez Garrido J."/>
        </authorList>
    </citation>
    <scope>NUCLEOTIDE SEQUENCE</scope>
    <source>
        <strain evidence="2">A484AB</strain>
    </source>
</reference>
<dbReference type="InterPro" id="IPR025398">
    <property type="entry name" value="DUF4371"/>
</dbReference>
<name>A0A6S7JU05_PARCT</name>
<dbReference type="AlphaFoldDB" id="A0A6S7JU05"/>
<gene>
    <name evidence="2" type="ORF">PACLA_8A081566</name>
</gene>
<evidence type="ECO:0000259" key="1">
    <source>
        <dbReference type="Pfam" id="PF14291"/>
    </source>
</evidence>
<dbReference type="InterPro" id="IPR012337">
    <property type="entry name" value="RNaseH-like_sf"/>
</dbReference>
<dbReference type="PANTHER" id="PTHR45749">
    <property type="match status" value="1"/>
</dbReference>
<keyword evidence="3" id="KW-1185">Reference proteome</keyword>
<dbReference type="Pfam" id="PF14291">
    <property type="entry name" value="DUF4371"/>
    <property type="match status" value="1"/>
</dbReference>
<comment type="caution">
    <text evidence="2">The sequence shown here is derived from an EMBL/GenBank/DDBJ whole genome shotgun (WGS) entry which is preliminary data.</text>
</comment>
<dbReference type="EMBL" id="CACRXK020021884">
    <property type="protein sequence ID" value="CAB4036306.1"/>
    <property type="molecule type" value="Genomic_DNA"/>
</dbReference>
<sequence>MFAKDSTKEKAFIESGFSNWKTAMESGKGYKKYEQSEVHMRAMASWKEKEFREKRGQTVRNLIQVRPEHKIWLKTVFNTTKYLVANGLSFRGHEENSTLEEGLSGGVYLNTFSDLIFPQDPHLQQIAKNLPTNAKCTSPEIQYEVIETLAEIGRETVANECKEAELFTLMMDGTTDSSQSEIEGVALRYWNNSKGGIVEHVVDVKLAEDRSAKGLVDIATTTLEDEGGLQQLIQEHCGRNIPYIHCLNHRHGFVIRDTLSNILELGDFFQLNQDLYIFFRIPQINKLYEGDSLKKLITTRWDGHLSSFKVISKYVEDVYATLEKCVVSTSVDSEYRAKARGYLSSLKQPVSIFLIAFMMDVLSLLDILNKTFQKSDCDLRISLSILKSIRENLDDLRQKYTIESITHLIYPEWAATTVIEPGVGSKRKRTIPDKFQDSVLTDKLPIYRDMNNNLEQLRALAVEVLDNLDAEFDNRFS</sequence>
<accession>A0A6S7JU05</accession>
<dbReference type="PANTHER" id="PTHR45749:SF37">
    <property type="entry name" value="OS05G0311600 PROTEIN"/>
    <property type="match status" value="1"/>
</dbReference>
<evidence type="ECO:0000313" key="3">
    <source>
        <dbReference type="Proteomes" id="UP001152795"/>
    </source>
</evidence>
<organism evidence="2 3">
    <name type="scientific">Paramuricea clavata</name>
    <name type="common">Red gorgonian</name>
    <name type="synonym">Violescent sea-whip</name>
    <dbReference type="NCBI Taxonomy" id="317549"/>
    <lineage>
        <taxon>Eukaryota</taxon>
        <taxon>Metazoa</taxon>
        <taxon>Cnidaria</taxon>
        <taxon>Anthozoa</taxon>
        <taxon>Octocorallia</taxon>
        <taxon>Malacalcyonacea</taxon>
        <taxon>Plexauridae</taxon>
        <taxon>Paramuricea</taxon>
    </lineage>
</organism>
<evidence type="ECO:0000313" key="2">
    <source>
        <dbReference type="EMBL" id="CAB4036306.1"/>
    </source>
</evidence>
<proteinExistence type="predicted"/>
<dbReference type="Proteomes" id="UP001152795">
    <property type="component" value="Unassembled WGS sequence"/>
</dbReference>
<feature type="domain" description="DUF4371" evidence="1">
    <location>
        <begin position="55"/>
        <end position="211"/>
    </location>
</feature>
<dbReference type="SUPFAM" id="SSF53098">
    <property type="entry name" value="Ribonuclease H-like"/>
    <property type="match status" value="1"/>
</dbReference>
<dbReference type="OrthoDB" id="1739706at2759"/>
<protein>
    <submittedName>
        <fullName evidence="2">Zinc finger MYM-type 1</fullName>
    </submittedName>
</protein>